<gene>
    <name evidence="3" type="ORF">C8A03DRAFT_17602</name>
</gene>
<dbReference type="Proteomes" id="UP001303760">
    <property type="component" value="Unassembled WGS sequence"/>
</dbReference>
<dbReference type="InterPro" id="IPR010730">
    <property type="entry name" value="HET"/>
</dbReference>
<dbReference type="PANTHER" id="PTHR24148">
    <property type="entry name" value="ANKYRIN REPEAT DOMAIN-CONTAINING PROTEIN 39 HOMOLOG-RELATED"/>
    <property type="match status" value="1"/>
</dbReference>
<dbReference type="EMBL" id="MU860246">
    <property type="protein sequence ID" value="KAK4235690.1"/>
    <property type="molecule type" value="Genomic_DNA"/>
</dbReference>
<feature type="region of interest" description="Disordered" evidence="1">
    <location>
        <begin position="77"/>
        <end position="104"/>
    </location>
</feature>
<evidence type="ECO:0000259" key="2">
    <source>
        <dbReference type="Pfam" id="PF06985"/>
    </source>
</evidence>
<proteinExistence type="predicted"/>
<evidence type="ECO:0000313" key="4">
    <source>
        <dbReference type="Proteomes" id="UP001303760"/>
    </source>
</evidence>
<feature type="domain" description="Heterokaryon incompatibility" evidence="2">
    <location>
        <begin position="18"/>
        <end position="100"/>
    </location>
</feature>
<reference evidence="3" key="2">
    <citation type="submission" date="2023-05" db="EMBL/GenBank/DDBJ databases">
        <authorList>
            <consortium name="Lawrence Berkeley National Laboratory"/>
            <person name="Steindorff A."/>
            <person name="Hensen N."/>
            <person name="Bonometti L."/>
            <person name="Westerberg I."/>
            <person name="Brannstrom I.O."/>
            <person name="Guillou S."/>
            <person name="Cros-Aarteil S."/>
            <person name="Calhoun S."/>
            <person name="Haridas S."/>
            <person name="Kuo A."/>
            <person name="Mondo S."/>
            <person name="Pangilinan J."/>
            <person name="Riley R."/>
            <person name="Labutti K."/>
            <person name="Andreopoulos B."/>
            <person name="Lipzen A."/>
            <person name="Chen C."/>
            <person name="Yanf M."/>
            <person name="Daum C."/>
            <person name="Ng V."/>
            <person name="Clum A."/>
            <person name="Ohm R."/>
            <person name="Martin F."/>
            <person name="Silar P."/>
            <person name="Natvig D."/>
            <person name="Lalanne C."/>
            <person name="Gautier V."/>
            <person name="Ament-Velasquez S.L."/>
            <person name="Kruys A."/>
            <person name="Hutchinson M.I."/>
            <person name="Powell A.J."/>
            <person name="Barry K."/>
            <person name="Miller A.N."/>
            <person name="Grigoriev I.V."/>
            <person name="Debuchy R."/>
            <person name="Gladieux P."/>
            <person name="Thoren M.H."/>
            <person name="Johannesson H."/>
        </authorList>
    </citation>
    <scope>NUCLEOTIDE SEQUENCE</scope>
    <source>
        <strain evidence="3">CBS 532.94</strain>
    </source>
</reference>
<accession>A0AAN7C5M0</accession>
<protein>
    <recommendedName>
        <fullName evidence="2">Heterokaryon incompatibility domain-containing protein</fullName>
    </recommendedName>
</protein>
<reference evidence="3" key="1">
    <citation type="journal article" date="2023" name="Mol. Phylogenet. Evol.">
        <title>Genome-scale phylogeny and comparative genomics of the fungal order Sordariales.</title>
        <authorList>
            <person name="Hensen N."/>
            <person name="Bonometti L."/>
            <person name="Westerberg I."/>
            <person name="Brannstrom I.O."/>
            <person name="Guillou S."/>
            <person name="Cros-Aarteil S."/>
            <person name="Calhoun S."/>
            <person name="Haridas S."/>
            <person name="Kuo A."/>
            <person name="Mondo S."/>
            <person name="Pangilinan J."/>
            <person name="Riley R."/>
            <person name="LaButti K."/>
            <person name="Andreopoulos B."/>
            <person name="Lipzen A."/>
            <person name="Chen C."/>
            <person name="Yan M."/>
            <person name="Daum C."/>
            <person name="Ng V."/>
            <person name="Clum A."/>
            <person name="Steindorff A."/>
            <person name="Ohm R.A."/>
            <person name="Martin F."/>
            <person name="Silar P."/>
            <person name="Natvig D.O."/>
            <person name="Lalanne C."/>
            <person name="Gautier V."/>
            <person name="Ament-Velasquez S.L."/>
            <person name="Kruys A."/>
            <person name="Hutchinson M.I."/>
            <person name="Powell A.J."/>
            <person name="Barry K."/>
            <person name="Miller A.N."/>
            <person name="Grigoriev I.V."/>
            <person name="Debuchy R."/>
            <person name="Gladieux P."/>
            <person name="Hiltunen Thoren M."/>
            <person name="Johannesson H."/>
        </authorList>
    </citation>
    <scope>NUCLEOTIDE SEQUENCE</scope>
    <source>
        <strain evidence="3">CBS 532.94</strain>
    </source>
</reference>
<feature type="compositionally biased region" description="Polar residues" evidence="1">
    <location>
        <begin position="77"/>
        <end position="88"/>
    </location>
</feature>
<sequence>PLECTIKTVSLGKKSAQFNALSYVWGDQTDTSIIPVNNVHVPLTRSLAGALRSLRDCLAPASSSGLSGPTLSICMNQKDSAQQSQQARTMGEIHSAASHTSSSG</sequence>
<dbReference type="AlphaFoldDB" id="A0AAN7C5M0"/>
<evidence type="ECO:0000313" key="3">
    <source>
        <dbReference type="EMBL" id="KAK4235690.1"/>
    </source>
</evidence>
<dbReference type="PANTHER" id="PTHR24148:SF82">
    <property type="entry name" value="HETEROKARYON INCOMPATIBILITY DOMAIN-CONTAINING PROTEIN"/>
    <property type="match status" value="1"/>
</dbReference>
<feature type="non-terminal residue" evidence="3">
    <location>
        <position position="1"/>
    </location>
</feature>
<keyword evidence="4" id="KW-1185">Reference proteome</keyword>
<name>A0AAN7C5M0_9PEZI</name>
<evidence type="ECO:0000256" key="1">
    <source>
        <dbReference type="SAM" id="MobiDB-lite"/>
    </source>
</evidence>
<dbReference type="InterPro" id="IPR052895">
    <property type="entry name" value="HetReg/Transcr_Mod"/>
</dbReference>
<dbReference type="Pfam" id="PF06985">
    <property type="entry name" value="HET"/>
    <property type="match status" value="1"/>
</dbReference>
<organism evidence="3 4">
    <name type="scientific">Achaetomium macrosporum</name>
    <dbReference type="NCBI Taxonomy" id="79813"/>
    <lineage>
        <taxon>Eukaryota</taxon>
        <taxon>Fungi</taxon>
        <taxon>Dikarya</taxon>
        <taxon>Ascomycota</taxon>
        <taxon>Pezizomycotina</taxon>
        <taxon>Sordariomycetes</taxon>
        <taxon>Sordariomycetidae</taxon>
        <taxon>Sordariales</taxon>
        <taxon>Chaetomiaceae</taxon>
        <taxon>Achaetomium</taxon>
    </lineage>
</organism>
<comment type="caution">
    <text evidence="3">The sequence shown here is derived from an EMBL/GenBank/DDBJ whole genome shotgun (WGS) entry which is preliminary data.</text>
</comment>